<keyword evidence="2" id="KW-1185">Reference proteome</keyword>
<accession>A0A0S4RC22</accession>
<dbReference type="EMBL" id="FAVB01000002">
    <property type="protein sequence ID" value="CUU78439.1"/>
    <property type="molecule type" value="Genomic_DNA"/>
</dbReference>
<organism evidence="1 2">
    <name type="scientific">Campylobacter hyointestinalis subsp. hyointestinalis</name>
    <dbReference type="NCBI Taxonomy" id="91352"/>
    <lineage>
        <taxon>Bacteria</taxon>
        <taxon>Pseudomonadati</taxon>
        <taxon>Campylobacterota</taxon>
        <taxon>Epsilonproteobacteria</taxon>
        <taxon>Campylobacterales</taxon>
        <taxon>Campylobacteraceae</taxon>
        <taxon>Campylobacter</taxon>
    </lineage>
</organism>
<gene>
    <name evidence="1" type="ORF">ERS686654_00966</name>
</gene>
<protein>
    <submittedName>
        <fullName evidence="1">Uncharacterized protein</fullName>
    </submittedName>
</protein>
<proteinExistence type="predicted"/>
<evidence type="ECO:0000313" key="1">
    <source>
        <dbReference type="EMBL" id="CUU78439.1"/>
    </source>
</evidence>
<sequence length="131" mass="14967">MISAKFKKGSYYIGVLKYILSYESLCEIKFGFGKVNGAYEYANFNVGVHDDGLEDSDKFRYCIDDETLGIISSDIIDEELLSERILTLRNSVLANKFTSFSLARVVKFKNDFIVSFDEKTITIANLNIKFR</sequence>
<name>A0A0S4RC22_CAMHY</name>
<dbReference type="AlphaFoldDB" id="A0A0S4RC22"/>
<evidence type="ECO:0000313" key="2">
    <source>
        <dbReference type="Proteomes" id="UP000052237"/>
    </source>
</evidence>
<dbReference type="Proteomes" id="UP000052237">
    <property type="component" value="Unassembled WGS sequence"/>
</dbReference>
<reference evidence="1 2" key="1">
    <citation type="submission" date="2015-11" db="EMBL/GenBank/DDBJ databases">
        <authorList>
            <consortium name="Pathogen Informatics"/>
        </authorList>
    </citation>
    <scope>NUCLEOTIDE SEQUENCE [LARGE SCALE GENOMIC DNA]</scope>
    <source>
        <strain evidence="1 2">006A-0059</strain>
    </source>
</reference>
<comment type="caution">
    <text evidence="1">The sequence shown here is derived from an EMBL/GenBank/DDBJ whole genome shotgun (WGS) entry which is preliminary data.</text>
</comment>
<dbReference type="RefSeq" id="WP_059430256.1">
    <property type="nucleotide sequence ID" value="NZ_CP040464.1"/>
</dbReference>